<reference evidence="1" key="1">
    <citation type="journal article" date="2023" name="G3 (Bethesda)">
        <title>A reference genome for the long-term kleptoplast-retaining sea slug Elysia crispata morphotype clarki.</title>
        <authorList>
            <person name="Eastman K.E."/>
            <person name="Pendleton A.L."/>
            <person name="Shaikh M.A."/>
            <person name="Suttiyut T."/>
            <person name="Ogas R."/>
            <person name="Tomko P."/>
            <person name="Gavelis G."/>
            <person name="Widhalm J.R."/>
            <person name="Wisecaver J.H."/>
        </authorList>
    </citation>
    <scope>NUCLEOTIDE SEQUENCE</scope>
    <source>
        <strain evidence="1">ECLA1</strain>
    </source>
</reference>
<gene>
    <name evidence="1" type="ORF">RRG08_000992</name>
</gene>
<dbReference type="AlphaFoldDB" id="A0AAE1CL31"/>
<evidence type="ECO:0000313" key="1">
    <source>
        <dbReference type="EMBL" id="KAK3704667.1"/>
    </source>
</evidence>
<sequence>KFIKTSKEYDAIAAVTTRTLAAGYLSGAGIDLIDLSGNILYQMSSVLEPWSMVTTEDQCLLMALCNNSIAKLKMKDHSTIFSRKVEQVEHPSGVAYSMEGYFIVSDRNKRTIHLIDPYVDRISSSYFKFDRVLRGHPSDYLLCYM</sequence>
<name>A0AAE1CL31_9GAST</name>
<dbReference type="SUPFAM" id="SSF63825">
    <property type="entry name" value="YWTD domain"/>
    <property type="match status" value="1"/>
</dbReference>
<dbReference type="EMBL" id="JAWDGP010007793">
    <property type="protein sequence ID" value="KAK3704667.1"/>
    <property type="molecule type" value="Genomic_DNA"/>
</dbReference>
<feature type="non-terminal residue" evidence="1">
    <location>
        <position position="1"/>
    </location>
</feature>
<dbReference type="Proteomes" id="UP001283361">
    <property type="component" value="Unassembled WGS sequence"/>
</dbReference>
<comment type="caution">
    <text evidence="1">The sequence shown here is derived from an EMBL/GenBank/DDBJ whole genome shotgun (WGS) entry which is preliminary data.</text>
</comment>
<accession>A0AAE1CL31</accession>
<keyword evidence="2" id="KW-1185">Reference proteome</keyword>
<proteinExistence type="predicted"/>
<evidence type="ECO:0000313" key="2">
    <source>
        <dbReference type="Proteomes" id="UP001283361"/>
    </source>
</evidence>
<organism evidence="1 2">
    <name type="scientific">Elysia crispata</name>
    <name type="common">lettuce slug</name>
    <dbReference type="NCBI Taxonomy" id="231223"/>
    <lineage>
        <taxon>Eukaryota</taxon>
        <taxon>Metazoa</taxon>
        <taxon>Spiralia</taxon>
        <taxon>Lophotrochozoa</taxon>
        <taxon>Mollusca</taxon>
        <taxon>Gastropoda</taxon>
        <taxon>Heterobranchia</taxon>
        <taxon>Euthyneura</taxon>
        <taxon>Panpulmonata</taxon>
        <taxon>Sacoglossa</taxon>
        <taxon>Placobranchoidea</taxon>
        <taxon>Plakobranchidae</taxon>
        <taxon>Elysia</taxon>
    </lineage>
</organism>
<protein>
    <submittedName>
        <fullName evidence="1">Uncharacterized protein</fullName>
    </submittedName>
</protein>